<dbReference type="Proteomes" id="UP000241647">
    <property type="component" value="Unassembled WGS sequence"/>
</dbReference>
<organism evidence="1 2">
    <name type="scientific">Nocardia nova</name>
    <dbReference type="NCBI Taxonomy" id="37330"/>
    <lineage>
        <taxon>Bacteria</taxon>
        <taxon>Bacillati</taxon>
        <taxon>Actinomycetota</taxon>
        <taxon>Actinomycetes</taxon>
        <taxon>Mycobacteriales</taxon>
        <taxon>Nocardiaceae</taxon>
        <taxon>Nocardia</taxon>
    </lineage>
</organism>
<comment type="caution">
    <text evidence="1">The sequence shown here is derived from an EMBL/GenBank/DDBJ whole genome shotgun (WGS) entry which is preliminary data.</text>
</comment>
<evidence type="ECO:0008006" key="3">
    <source>
        <dbReference type="Google" id="ProtNLM"/>
    </source>
</evidence>
<proteinExistence type="predicted"/>
<protein>
    <recommendedName>
        <fullName evidence="3">Resolvase/invertase-type recombinase catalytic domain-containing protein</fullName>
    </recommendedName>
</protein>
<accession>A0A2T2YPZ8</accession>
<name>A0A2T2YPZ8_9NOCA</name>
<evidence type="ECO:0000313" key="1">
    <source>
        <dbReference type="EMBL" id="PSR57585.1"/>
    </source>
</evidence>
<dbReference type="Gene3D" id="3.30.565.10">
    <property type="entry name" value="Histidine kinase-like ATPase, C-terminal domain"/>
    <property type="match status" value="1"/>
</dbReference>
<dbReference type="EMBL" id="PYHS01000036">
    <property type="protein sequence ID" value="PSR57585.1"/>
    <property type="molecule type" value="Genomic_DNA"/>
</dbReference>
<reference evidence="1 2" key="1">
    <citation type="submission" date="2018-02" db="EMBL/GenBank/DDBJ databases">
        <title>8 Nocardia nova and 1 Nocardia cyriacigeorgica strain used for evolution to TMP-SMX.</title>
        <authorList>
            <person name="Mehta H."/>
            <person name="Weng J."/>
            <person name="Shamoo Y."/>
        </authorList>
    </citation>
    <scope>NUCLEOTIDE SEQUENCE [LARGE SCALE GENOMIC DNA]</scope>
    <source>
        <strain evidence="1 2">ATCC 33727</strain>
    </source>
</reference>
<dbReference type="InterPro" id="IPR036890">
    <property type="entry name" value="HATPase_C_sf"/>
</dbReference>
<evidence type="ECO:0000313" key="2">
    <source>
        <dbReference type="Proteomes" id="UP000241647"/>
    </source>
</evidence>
<gene>
    <name evidence="1" type="ORF">C8259_34065</name>
</gene>
<dbReference type="AlphaFoldDB" id="A0A2T2YPZ8"/>
<sequence length="274" mass="30480">MKMKPLMYGYLRLDVASDHVAACEAQIQRFAEYEGFDLAMIFHERIHGATALTALIAELRRSQSHHVVVPSMEHLIRPGMSRQAVEARLWCEANAGVHAAAHAGNRIGVFVGAPYPDRECPATVTQPPHPPGQMDEIHLAATTTAVSTAQRHVRHTLSRWLLIELIAPAERIVTELVTEAVGATGTADPHRKWSEVTDLNQLTVRVRRTDQHLVVEVWDARQVGPHLLCDLPFSDQVLRLAQRCGRFSPEQGGLATWCELGIPAQTIERLRVTE</sequence>